<name>A0A420XLV1_9ACTN</name>
<evidence type="ECO:0000313" key="2">
    <source>
        <dbReference type="EMBL" id="RKS71504.1"/>
    </source>
</evidence>
<gene>
    <name evidence="2" type="ORF">CLV35_3304</name>
</gene>
<dbReference type="Pfam" id="PF12679">
    <property type="entry name" value="ABC2_membrane_2"/>
    <property type="match status" value="1"/>
</dbReference>
<keyword evidence="3" id="KW-1185">Reference proteome</keyword>
<keyword evidence="1" id="KW-0812">Transmembrane</keyword>
<feature type="transmembrane region" description="Helical" evidence="1">
    <location>
        <begin position="53"/>
        <end position="72"/>
    </location>
</feature>
<keyword evidence="1" id="KW-1133">Transmembrane helix</keyword>
<keyword evidence="1" id="KW-0472">Membrane</keyword>
<evidence type="ECO:0000256" key="1">
    <source>
        <dbReference type="SAM" id="Phobius"/>
    </source>
</evidence>
<dbReference type="InParanoid" id="A0A420XLV1"/>
<evidence type="ECO:0000313" key="3">
    <source>
        <dbReference type="Proteomes" id="UP000281955"/>
    </source>
</evidence>
<organism evidence="2 3">
    <name type="scientific">Motilibacter peucedani</name>
    <dbReference type="NCBI Taxonomy" id="598650"/>
    <lineage>
        <taxon>Bacteria</taxon>
        <taxon>Bacillati</taxon>
        <taxon>Actinomycetota</taxon>
        <taxon>Actinomycetes</taxon>
        <taxon>Motilibacterales</taxon>
        <taxon>Motilibacteraceae</taxon>
        <taxon>Motilibacter</taxon>
    </lineage>
</organism>
<feature type="transmembrane region" description="Helical" evidence="1">
    <location>
        <begin position="160"/>
        <end position="179"/>
    </location>
</feature>
<comment type="caution">
    <text evidence="2">The sequence shown here is derived from an EMBL/GenBank/DDBJ whole genome shotgun (WGS) entry which is preliminary data.</text>
</comment>
<proteinExistence type="predicted"/>
<feature type="transmembrane region" description="Helical" evidence="1">
    <location>
        <begin position="133"/>
        <end position="153"/>
    </location>
</feature>
<sequence length="246" mass="25390">MSMFGLGLRALLFRSRTIALALLPLVVGAICAALAFSAQQSDLERVYPRLGADLFVSQLVALVALVLGVNAFDDERDSGTLPLLLATSTPRWRIVGAKLVAAWVATVLISLPGLVGCALLGSQAGLSTGEVWGSLFGALLLSAAGYVAVFVLLSLLTARSLLIGLGYVVVWEGSFATYVKSLRNLSIGSFGRRLIGSLYPDKGIPFKVADVGVTGAVVVLVAVSAVAAVLAVRRLPHVDATASGAG</sequence>
<dbReference type="GO" id="GO:0005886">
    <property type="term" value="C:plasma membrane"/>
    <property type="evidence" value="ECO:0007669"/>
    <property type="project" value="UniProtKB-SubCell"/>
</dbReference>
<dbReference type="OrthoDB" id="5146799at2"/>
<dbReference type="Proteomes" id="UP000281955">
    <property type="component" value="Unassembled WGS sequence"/>
</dbReference>
<dbReference type="GO" id="GO:0140359">
    <property type="term" value="F:ABC-type transporter activity"/>
    <property type="evidence" value="ECO:0007669"/>
    <property type="project" value="InterPro"/>
</dbReference>
<accession>A0A420XLV1</accession>
<feature type="transmembrane region" description="Helical" evidence="1">
    <location>
        <begin position="100"/>
        <end position="121"/>
    </location>
</feature>
<reference evidence="2 3" key="1">
    <citation type="submission" date="2018-10" db="EMBL/GenBank/DDBJ databases">
        <title>Genomic Encyclopedia of Archaeal and Bacterial Type Strains, Phase II (KMG-II): from individual species to whole genera.</title>
        <authorList>
            <person name="Goeker M."/>
        </authorList>
    </citation>
    <scope>NUCLEOTIDE SEQUENCE [LARGE SCALE GENOMIC DNA]</scope>
    <source>
        <strain evidence="2 3">RP-AC37</strain>
    </source>
</reference>
<feature type="transmembrane region" description="Helical" evidence="1">
    <location>
        <begin position="211"/>
        <end position="232"/>
    </location>
</feature>
<dbReference type="AlphaFoldDB" id="A0A420XLV1"/>
<protein>
    <submittedName>
        <fullName evidence="2">ABC-2 type transport system permease protein</fullName>
    </submittedName>
</protein>
<dbReference type="EMBL" id="RBWV01000014">
    <property type="protein sequence ID" value="RKS71504.1"/>
    <property type="molecule type" value="Genomic_DNA"/>
</dbReference>